<sequence>MHQVSLVPSRGNARLADHPPQPPDAYQVAFARHAALSVFRPSALRRLLRERQTQASSSSSPRASPSPSSPALLSCSPSSIQSPFRPSSCMNSETGVTEGEALRLQLQSTVAELSRAAETEETACRSSVPEANLEKRDAHFPEYLKTVQAFLLACKESAKAAAEAAADGQEAQVILVLGNSSADLDSISAAIGYAFFLEICRFTFELASLPGKSLQSVSSAEPYARPQFLPVVHCQAHEFAYRLQTRWWFERCIDDSGEAYLLFADAPAAATLLGQPADSATAPLLALVDHNAMEPSQASLQSNVVAVLDHHSPLPEGRLSASTAFAVDNPGPSVGSCCTLVSLLFHELSAVTANLVVPPSGMHSLLLGAVAVDTAACAAKLFGTRWSSPDKEMMTALWRRVSSTWQMHAFGSPEDILKGFGRIKFDIPRQLSLGISALMRADYKCFLYWNVCGQELKVGFGALTVPLSVVLQASESSREAAVNAETFANLRDEFRGAAESLIKEQSLGIVVALSSYHRPASNGDEYVLERQMALIGKKELQPIIEGAVCFVSRQPGVSEAQVLRVDQKARGVDSSDATLQSLTDIFFVSQMPVRLSRKVLEPIFREYFACLSRPHAT</sequence>
<protein>
    <submittedName>
        <fullName evidence="3">DHH family protein</fullName>
    </submittedName>
</protein>
<feature type="compositionally biased region" description="Low complexity" evidence="1">
    <location>
        <begin position="55"/>
        <end position="79"/>
    </location>
</feature>
<reference evidence="3 4" key="1">
    <citation type="submission" date="2014-03" db="EMBL/GenBank/DDBJ databases">
        <authorList>
            <person name="Sibley D."/>
            <person name="Venepally P."/>
            <person name="Karamycheva S."/>
            <person name="Hadjithomas M."/>
            <person name="Khan A."/>
            <person name="Brunk B."/>
            <person name="Roos D."/>
            <person name="Caler E."/>
            <person name="Lorenzi H."/>
        </authorList>
    </citation>
    <scope>NUCLEOTIDE SEQUENCE [LARGE SCALE GENOMIC DNA]</scope>
    <source>
        <strain evidence="4">p89</strain>
    </source>
</reference>
<dbReference type="Pfam" id="PF01368">
    <property type="entry name" value="DHH"/>
    <property type="match status" value="1"/>
</dbReference>
<feature type="region of interest" description="Disordered" evidence="1">
    <location>
        <begin position="1"/>
        <end position="24"/>
    </location>
</feature>
<dbReference type="AlphaFoldDB" id="A0A086K6C6"/>
<feature type="region of interest" description="Disordered" evidence="1">
    <location>
        <begin position="49"/>
        <end position="79"/>
    </location>
</feature>
<dbReference type="InterPro" id="IPR038763">
    <property type="entry name" value="DHH_sf"/>
</dbReference>
<evidence type="ECO:0000256" key="1">
    <source>
        <dbReference type="SAM" id="MobiDB-lite"/>
    </source>
</evidence>
<dbReference type="PANTHER" id="PTHR12112:SF39">
    <property type="entry name" value="EG:152A3.5 PROTEIN (FBGN0003116_PN PROTEIN)"/>
    <property type="match status" value="1"/>
</dbReference>
<dbReference type="GO" id="GO:0004309">
    <property type="term" value="F:exopolyphosphatase activity"/>
    <property type="evidence" value="ECO:0007669"/>
    <property type="project" value="TreeGrafter"/>
</dbReference>
<dbReference type="EMBL" id="AEYI02001229">
    <property type="protein sequence ID" value="KFG39944.1"/>
    <property type="molecule type" value="Genomic_DNA"/>
</dbReference>
<evidence type="ECO:0000313" key="3">
    <source>
        <dbReference type="EMBL" id="KFG39944.1"/>
    </source>
</evidence>
<evidence type="ECO:0000259" key="2">
    <source>
        <dbReference type="Pfam" id="PF01368"/>
    </source>
</evidence>
<dbReference type="SUPFAM" id="SSF64182">
    <property type="entry name" value="DHH phosphoesterases"/>
    <property type="match status" value="1"/>
</dbReference>
<dbReference type="Gene3D" id="3.90.1640.10">
    <property type="entry name" value="inorganic pyrophosphatase (n-terminal core)"/>
    <property type="match status" value="1"/>
</dbReference>
<dbReference type="PANTHER" id="PTHR12112">
    <property type="entry name" value="BNIP - RELATED"/>
    <property type="match status" value="1"/>
</dbReference>
<feature type="domain" description="DDH" evidence="2">
    <location>
        <begin position="174"/>
        <end position="346"/>
    </location>
</feature>
<dbReference type="Proteomes" id="UP000028828">
    <property type="component" value="Unassembled WGS sequence"/>
</dbReference>
<organism evidence="3 4">
    <name type="scientific">Toxoplasma gondii p89</name>
    <dbReference type="NCBI Taxonomy" id="943119"/>
    <lineage>
        <taxon>Eukaryota</taxon>
        <taxon>Sar</taxon>
        <taxon>Alveolata</taxon>
        <taxon>Apicomplexa</taxon>
        <taxon>Conoidasida</taxon>
        <taxon>Coccidia</taxon>
        <taxon>Eucoccidiorida</taxon>
        <taxon>Eimeriorina</taxon>
        <taxon>Sarcocystidae</taxon>
        <taxon>Toxoplasma</taxon>
    </lineage>
</organism>
<dbReference type="OrthoDB" id="374045at2759"/>
<dbReference type="GO" id="GO:0005737">
    <property type="term" value="C:cytoplasm"/>
    <property type="evidence" value="ECO:0007669"/>
    <property type="project" value="TreeGrafter"/>
</dbReference>
<proteinExistence type="predicted"/>
<dbReference type="InterPro" id="IPR001667">
    <property type="entry name" value="DDH_dom"/>
</dbReference>
<accession>A0A086K6C6</accession>
<dbReference type="VEuPathDB" id="ToxoDB:TGP89_260430"/>
<comment type="caution">
    <text evidence="3">The sequence shown here is derived from an EMBL/GenBank/DDBJ whole genome shotgun (WGS) entry which is preliminary data.</text>
</comment>
<dbReference type="Gene3D" id="3.10.310.20">
    <property type="entry name" value="DHHA2 domain"/>
    <property type="match status" value="1"/>
</dbReference>
<gene>
    <name evidence="3" type="ORF">TGP89_260430</name>
</gene>
<evidence type="ECO:0000313" key="4">
    <source>
        <dbReference type="Proteomes" id="UP000028828"/>
    </source>
</evidence>
<name>A0A086K6C6_TOXGO</name>
<dbReference type="InterPro" id="IPR038222">
    <property type="entry name" value="DHHA2_dom_sf"/>
</dbReference>